<keyword evidence="2" id="KW-0238">DNA-binding</keyword>
<dbReference type="RefSeq" id="WP_239116285.1">
    <property type="nucleotide sequence ID" value="NZ_BAABHH010000045.1"/>
</dbReference>
<reference evidence="5 6" key="1">
    <citation type="submission" date="2021-01" db="EMBL/GenBank/DDBJ databases">
        <title>Whole genome shotgun sequence of Planotetraspora kaengkrachanensis NBRC 104272.</title>
        <authorList>
            <person name="Komaki H."/>
            <person name="Tamura T."/>
        </authorList>
    </citation>
    <scope>NUCLEOTIDE SEQUENCE [LARGE SCALE GENOMIC DNA]</scope>
    <source>
        <strain evidence="5 6">NBRC 104272</strain>
    </source>
</reference>
<dbReference type="Proteomes" id="UP000630097">
    <property type="component" value="Unassembled WGS sequence"/>
</dbReference>
<dbReference type="GO" id="GO:0003677">
    <property type="term" value="F:DNA binding"/>
    <property type="evidence" value="ECO:0007669"/>
    <property type="project" value="UniProtKB-KW"/>
</dbReference>
<sequence length="139" mass="15252">MAGVRSAVRRVPGPCSHWDDNEADFIRHVLDRVGDKWSVLIVGTLEAGALRYSELAYAIPGISQRMLTLTLQQLAQDGIVSRTAYPEVPPRVEYELTPLGRSLLRVVLDLAAWAVDNHKEIHHNRTVFAEGPVSAAGTG</sequence>
<dbReference type="AlphaFoldDB" id="A0A8J3Q1N8"/>
<gene>
    <name evidence="5" type="ORF">Pka01_81110</name>
</gene>
<evidence type="ECO:0000259" key="4">
    <source>
        <dbReference type="PROSITE" id="PS51118"/>
    </source>
</evidence>
<dbReference type="InterPro" id="IPR036390">
    <property type="entry name" value="WH_DNA-bd_sf"/>
</dbReference>
<dbReference type="EMBL" id="BONV01000066">
    <property type="protein sequence ID" value="GIG84984.1"/>
    <property type="molecule type" value="Genomic_DNA"/>
</dbReference>
<dbReference type="Gene3D" id="1.10.10.10">
    <property type="entry name" value="Winged helix-like DNA-binding domain superfamily/Winged helix DNA-binding domain"/>
    <property type="match status" value="1"/>
</dbReference>
<evidence type="ECO:0000256" key="1">
    <source>
        <dbReference type="ARBA" id="ARBA00023015"/>
    </source>
</evidence>
<keyword evidence="1" id="KW-0805">Transcription regulation</keyword>
<dbReference type="SUPFAM" id="SSF46785">
    <property type="entry name" value="Winged helix' DNA-binding domain"/>
    <property type="match status" value="1"/>
</dbReference>
<keyword evidence="6" id="KW-1185">Reference proteome</keyword>
<dbReference type="Pfam" id="PF01638">
    <property type="entry name" value="HxlR"/>
    <property type="match status" value="1"/>
</dbReference>
<dbReference type="PANTHER" id="PTHR33204">
    <property type="entry name" value="TRANSCRIPTIONAL REGULATOR, MARR FAMILY"/>
    <property type="match status" value="1"/>
</dbReference>
<evidence type="ECO:0000256" key="3">
    <source>
        <dbReference type="ARBA" id="ARBA00023163"/>
    </source>
</evidence>
<evidence type="ECO:0000256" key="2">
    <source>
        <dbReference type="ARBA" id="ARBA00023125"/>
    </source>
</evidence>
<evidence type="ECO:0000313" key="6">
    <source>
        <dbReference type="Proteomes" id="UP000630097"/>
    </source>
</evidence>
<comment type="caution">
    <text evidence="5">The sequence shown here is derived from an EMBL/GenBank/DDBJ whole genome shotgun (WGS) entry which is preliminary data.</text>
</comment>
<keyword evidence="3" id="KW-0804">Transcription</keyword>
<proteinExistence type="predicted"/>
<evidence type="ECO:0000313" key="5">
    <source>
        <dbReference type="EMBL" id="GIG84984.1"/>
    </source>
</evidence>
<dbReference type="PROSITE" id="PS51118">
    <property type="entry name" value="HTH_HXLR"/>
    <property type="match status" value="1"/>
</dbReference>
<accession>A0A8J3Q1N8</accession>
<dbReference type="PANTHER" id="PTHR33204:SF39">
    <property type="entry name" value="TRANSCRIPTIONAL REGULATORY PROTEIN"/>
    <property type="match status" value="1"/>
</dbReference>
<name>A0A8J3Q1N8_9ACTN</name>
<protein>
    <submittedName>
        <fullName evidence="5">HxlR family transcriptional regulator</fullName>
    </submittedName>
</protein>
<dbReference type="InterPro" id="IPR036388">
    <property type="entry name" value="WH-like_DNA-bd_sf"/>
</dbReference>
<dbReference type="InterPro" id="IPR002577">
    <property type="entry name" value="HTH_HxlR"/>
</dbReference>
<feature type="domain" description="HTH hxlR-type" evidence="4">
    <location>
        <begin position="15"/>
        <end position="122"/>
    </location>
</feature>
<organism evidence="5 6">
    <name type="scientific">Planotetraspora kaengkrachanensis</name>
    <dbReference type="NCBI Taxonomy" id="575193"/>
    <lineage>
        <taxon>Bacteria</taxon>
        <taxon>Bacillati</taxon>
        <taxon>Actinomycetota</taxon>
        <taxon>Actinomycetes</taxon>
        <taxon>Streptosporangiales</taxon>
        <taxon>Streptosporangiaceae</taxon>
        <taxon>Planotetraspora</taxon>
    </lineage>
</organism>